<name>A0A178XVR3_9HYPH</name>
<accession>A0A178XVR3</accession>
<dbReference type="GO" id="GO:0004540">
    <property type="term" value="F:RNA nuclease activity"/>
    <property type="evidence" value="ECO:0007669"/>
    <property type="project" value="InterPro"/>
</dbReference>
<dbReference type="PANTHER" id="PTHR35811:SF1">
    <property type="entry name" value="HTH OST-TYPE DOMAIN-CONTAINING PROTEIN"/>
    <property type="match status" value="1"/>
</dbReference>
<dbReference type="AlphaFoldDB" id="A0A178XVR3"/>
<gene>
    <name evidence="2" type="ORF">AU381_21615</name>
</gene>
<dbReference type="PANTHER" id="PTHR35811">
    <property type="entry name" value="SLR1870 PROTEIN"/>
    <property type="match status" value="1"/>
</dbReference>
<dbReference type="CDD" id="cd10146">
    <property type="entry name" value="LabA_like_C"/>
    <property type="match status" value="1"/>
</dbReference>
<keyword evidence="3" id="KW-1185">Reference proteome</keyword>
<sequence length="233" mass="25419">MGFQGQRDRLAILIDADNIRSGFLPLIIREASAIGTIVIKRVYGHFGSPATAAWQPLVHEYTLSPVHVIPAAKGKNSTDLKLAVDAMDILHRGQVDGFCIASSDSDFTSLASRIREDGLSVYGFGEKKASNPYVKSCDRFFYCDLLLEKDPKGNASSGKQTNLPLKEILAAVDDTSGDDGWAHLGAVGSVLNKRMPDFDHRNYGFNKLSTLMESISSVEYKSNGGGSNYVRRK</sequence>
<dbReference type="Gene3D" id="3.30.420.610">
    <property type="entry name" value="LOTUS domain-like"/>
    <property type="match status" value="1"/>
</dbReference>
<evidence type="ECO:0000313" key="3">
    <source>
        <dbReference type="Proteomes" id="UP000094025"/>
    </source>
</evidence>
<dbReference type="Pfam" id="PF12872">
    <property type="entry name" value="OST-HTH"/>
    <property type="match status" value="1"/>
</dbReference>
<dbReference type="Gene3D" id="3.40.50.1010">
    <property type="entry name" value="5'-nuclease"/>
    <property type="match status" value="1"/>
</dbReference>
<dbReference type="Pfam" id="PF01936">
    <property type="entry name" value="NYN"/>
    <property type="match status" value="1"/>
</dbReference>
<reference evidence="2 3" key="1">
    <citation type="journal article" date="2016" name="Int. J. Syst. Evol. Microbiol.">
        <title>Ensifer glycinis sp. nov., an novel rhizobial species associated with Glycine spp.</title>
        <authorList>
            <person name="Yan H."/>
            <person name="Yan J."/>
            <person name="Sui X.H."/>
            <person name="Wang E.T."/>
            <person name="Chen W.X."/>
            <person name="Zhang X.X."/>
            <person name="Chen W.F."/>
        </authorList>
    </citation>
    <scope>NUCLEOTIDE SEQUENCE [LARGE SCALE GENOMIC DNA]</scope>
    <source>
        <strain evidence="2 3">CCBAU 23380</strain>
    </source>
</reference>
<comment type="caution">
    <text evidence="2">The sequence shown here is derived from an EMBL/GenBank/DDBJ whole genome shotgun (WGS) entry which is preliminary data.</text>
</comment>
<evidence type="ECO:0000313" key="2">
    <source>
        <dbReference type="EMBL" id="OAP38585.1"/>
    </source>
</evidence>
<dbReference type="InterPro" id="IPR025605">
    <property type="entry name" value="OST-HTH/LOTUS_dom"/>
</dbReference>
<proteinExistence type="predicted"/>
<dbReference type="STRING" id="1472378.AU381_21615"/>
<feature type="domain" description="HTH OST-type" evidence="1">
    <location>
        <begin position="160"/>
        <end position="233"/>
    </location>
</feature>
<dbReference type="Proteomes" id="UP000094025">
    <property type="component" value="Unassembled WGS sequence"/>
</dbReference>
<evidence type="ECO:0000259" key="1">
    <source>
        <dbReference type="PROSITE" id="PS51644"/>
    </source>
</evidence>
<dbReference type="InterPro" id="IPR041966">
    <property type="entry name" value="LOTUS-like"/>
</dbReference>
<protein>
    <recommendedName>
        <fullName evidence="1">HTH OST-type domain-containing protein</fullName>
    </recommendedName>
</protein>
<dbReference type="CDD" id="cd11297">
    <property type="entry name" value="PIN_LabA-like_N_1"/>
    <property type="match status" value="1"/>
</dbReference>
<dbReference type="EMBL" id="LPUX01000061">
    <property type="protein sequence ID" value="OAP38585.1"/>
    <property type="molecule type" value="Genomic_DNA"/>
</dbReference>
<dbReference type="InterPro" id="IPR021139">
    <property type="entry name" value="NYN"/>
</dbReference>
<organism evidence="2 3">
    <name type="scientific">Sinorhizobium glycinis</name>
    <dbReference type="NCBI Taxonomy" id="1472378"/>
    <lineage>
        <taxon>Bacteria</taxon>
        <taxon>Pseudomonadati</taxon>
        <taxon>Pseudomonadota</taxon>
        <taxon>Alphaproteobacteria</taxon>
        <taxon>Hyphomicrobiales</taxon>
        <taxon>Rhizobiaceae</taxon>
        <taxon>Sinorhizobium/Ensifer group</taxon>
        <taxon>Sinorhizobium</taxon>
    </lineage>
</organism>
<dbReference type="PROSITE" id="PS51644">
    <property type="entry name" value="HTH_OST"/>
    <property type="match status" value="1"/>
</dbReference>